<name>A0A150TED0_SORCE</name>
<organism evidence="1 2">
    <name type="scientific">Sorangium cellulosum</name>
    <name type="common">Polyangium cellulosum</name>
    <dbReference type="NCBI Taxonomy" id="56"/>
    <lineage>
        <taxon>Bacteria</taxon>
        <taxon>Pseudomonadati</taxon>
        <taxon>Myxococcota</taxon>
        <taxon>Polyangia</taxon>
        <taxon>Polyangiales</taxon>
        <taxon>Polyangiaceae</taxon>
        <taxon>Sorangium</taxon>
    </lineage>
</organism>
<protein>
    <submittedName>
        <fullName evidence="1">Uncharacterized protein</fullName>
    </submittedName>
</protein>
<evidence type="ECO:0000313" key="2">
    <source>
        <dbReference type="Proteomes" id="UP000075515"/>
    </source>
</evidence>
<sequence>MVVPPPSPPLPPTPVAPPDPTLLLTDVLVVTSGPPVPSTETSVGLPAPVPQNPHMVEAPGSSLPLYDSLTALSCPSDGVMRVFHAWFNVEPLSPMTIPQEVAALLPVFLIVTLAQYPLFQSDGTVISAVIVPSGLTSAEPNAPLFSSLCEPALQASRLHASEAEM</sequence>
<gene>
    <name evidence="1" type="ORF">BE18_30355</name>
</gene>
<dbReference type="Proteomes" id="UP000075515">
    <property type="component" value="Unassembled WGS sequence"/>
</dbReference>
<accession>A0A150TED0</accession>
<dbReference type="EMBL" id="JEMC01000428">
    <property type="protein sequence ID" value="KYG02976.1"/>
    <property type="molecule type" value="Genomic_DNA"/>
</dbReference>
<comment type="caution">
    <text evidence="1">The sequence shown here is derived from an EMBL/GenBank/DDBJ whole genome shotgun (WGS) entry which is preliminary data.</text>
</comment>
<reference evidence="1 2" key="1">
    <citation type="submission" date="2014-02" db="EMBL/GenBank/DDBJ databases">
        <title>The small core and large imbalanced accessory genome model reveals a collaborative survival strategy of Sorangium cellulosum strains in nature.</title>
        <authorList>
            <person name="Han K."/>
            <person name="Peng R."/>
            <person name="Blom J."/>
            <person name="Li Y.-Z."/>
        </authorList>
    </citation>
    <scope>NUCLEOTIDE SEQUENCE [LARGE SCALE GENOMIC DNA]</scope>
    <source>
        <strain evidence="1 2">So0149</strain>
    </source>
</reference>
<evidence type="ECO:0000313" key="1">
    <source>
        <dbReference type="EMBL" id="KYG02976.1"/>
    </source>
</evidence>
<proteinExistence type="predicted"/>
<dbReference type="AlphaFoldDB" id="A0A150TED0"/>